<dbReference type="RefSeq" id="YP_655334.1">
    <property type="nucleotide sequence ID" value="NC_008199.1"/>
</dbReference>
<evidence type="ECO:0000259" key="3">
    <source>
        <dbReference type="SMART" id="SM00943"/>
    </source>
</evidence>
<sequence>MIPILGSTPIAAVLGSGISNTDHDAVRAFVREACKQGLALLLIHPQSKQPADMRTARQKNDADKAAQQAARDAGHRNWDKVKSPSGLALASSDAKVVLKYLDRYIKVHGPDVPVNLAIEVGASRLVVVDCDTPEQYAKFLEVSKAPAGTPATVMTPGQVGKGDSDDPDTWTHRDGGHFYFTLPEGVELPDSIGALTWGGEDGFAVLWNRRYVLIPPSTRPEGAYELTGRDYEIPGWLLEKIVDAGNRRAERMAEQRTRSGDDEDDLASAIDEWAETVPWSAILEPLGWTPHPRADSCGCPVWTGPGDHASPKSATAHDSGCALGRYTETNAPLHFWTDNPDPPFDKWCEKHGVKTISKLQAVALISYGDNVGKAVDDLGLSTDLGIGGELGLDPRNVEDEDAPTSNLNDDLEPEPVHWAHDPWCNTEHEADENPCPPAVQDSPWDAAPAPASPSDPWDAPGGAAPEPAATPERDAESAETFPDDIGDNEPDLWDSGIANVPRIAPFSHWKDIPPPEYVIEGLIEHRGLSCIIGPPGVGKSSVALDMACHIATGRRWQGRRTLKQKVLYLPGEGLSGAVQRVVAWEDAYGMEVGEDLLLGDSIIMLGASKEAWQALAAHLTRLGVGMIIFDTFARMATNLEENSATEVGKAVKRFDQLKAMVGAGILIVHHTAKGSESGRGSSALNGALDSEILIRDHSWTWDQMGIDPANAPRGKMIELATTKQKNTEQLDRPLPLLMVPWEPNNSVIITGPGGEVDPMNGDIVYAPPVPEPIVETAIRIRRYIDDFPQQGATRGEIVANLRPDPYTAQRPDAAKRWKHKVNLGVDRALRYQLIQTLTGTDSGARYIPDPTGTVEDARLRAAAETITDDDN</sequence>
<evidence type="ECO:0000256" key="1">
    <source>
        <dbReference type="SAM" id="MobiDB-lite"/>
    </source>
</evidence>
<evidence type="ECO:0008006" key="6">
    <source>
        <dbReference type="Google" id="ProtNLM"/>
    </source>
</evidence>
<evidence type="ECO:0000313" key="5">
    <source>
        <dbReference type="Proteomes" id="UP000000907"/>
    </source>
</evidence>
<feature type="domain" description="AAA+ ATPase" evidence="2">
    <location>
        <begin position="525"/>
        <end position="698"/>
    </location>
</feature>
<reference evidence="5" key="1">
    <citation type="journal article" date="2006" name="PLoS Genet.">
        <title>Exploring the Mycobacteriophage Metaproteome: Phage Genomics as an Educational Platform.</title>
        <authorList>
            <person name="Hatfull G.F."/>
            <person name="Pedulla M.L."/>
            <person name="Jacobs-Sera D."/>
            <person name="Cichon P.M."/>
            <person name="Foley A."/>
            <person name="Ford M.E."/>
            <person name="Gonda R.M."/>
            <person name="Houtz J.M."/>
            <person name="Hryckowian A.J."/>
            <person name="Kelchner V.A."/>
            <person name="Namburi S."/>
            <person name="Pajcini K.V."/>
            <person name="Popovich M.G."/>
            <person name="Schleicher D.T."/>
            <person name="Simanek B.Z."/>
            <person name="Smith A.L."/>
            <person name="Zdanowicz G.M."/>
            <person name="Kumar V."/>
            <person name="Peebles C.L."/>
            <person name="Jacobs W.R.Jr."/>
            <person name="Lawrence J.G."/>
            <person name="Hendrix R.W."/>
        </authorList>
    </citation>
    <scope>NUCLEOTIDE SEQUENCE [LARGE SCALE GENOMIC DNA]</scope>
</reference>
<dbReference type="InterPro" id="IPR015330">
    <property type="entry name" value="DNA_primase/pol_bifunc_N"/>
</dbReference>
<evidence type="ECO:0000313" key="4">
    <source>
        <dbReference type="EMBL" id="ABD58554.1"/>
    </source>
</evidence>
<protein>
    <recommendedName>
        <fullName evidence="6">DNA primase/polymerase/helicase</fullName>
    </recommendedName>
</protein>
<dbReference type="SUPFAM" id="SSF52540">
    <property type="entry name" value="P-loop containing nucleoside triphosphate hydrolases"/>
    <property type="match status" value="1"/>
</dbReference>
<proteinExistence type="predicted"/>
<dbReference type="SMART" id="SM00382">
    <property type="entry name" value="AAA"/>
    <property type="match status" value="1"/>
</dbReference>
<keyword evidence="5" id="KW-1185">Reference proteome</keyword>
<name>Q19YU8_9CAUD</name>
<dbReference type="Pfam" id="PF13481">
    <property type="entry name" value="AAA_25"/>
    <property type="match status" value="1"/>
</dbReference>
<dbReference type="Gene3D" id="3.40.50.300">
    <property type="entry name" value="P-loop containing nucleotide triphosphate hydrolases"/>
    <property type="match status" value="1"/>
</dbReference>
<dbReference type="SUPFAM" id="SSF56747">
    <property type="entry name" value="Prim-pol domain"/>
    <property type="match status" value="1"/>
</dbReference>
<gene>
    <name evidence="4" type="primary">57</name>
    <name evidence="4" type="ORF">PBI_PIPEFISH_57</name>
</gene>
<dbReference type="InterPro" id="IPR027417">
    <property type="entry name" value="P-loop_NTPase"/>
</dbReference>
<dbReference type="KEGG" id="vg:4157787"/>
<feature type="domain" description="DNA primase/polymerase bifunctional N-terminal" evidence="3">
    <location>
        <begin position="29"/>
        <end position="237"/>
    </location>
</feature>
<dbReference type="EMBL" id="DQ398049">
    <property type="protein sequence ID" value="ABD58554.1"/>
    <property type="molecule type" value="Genomic_DNA"/>
</dbReference>
<feature type="compositionally biased region" description="Low complexity" evidence="1">
    <location>
        <begin position="441"/>
        <end position="470"/>
    </location>
</feature>
<feature type="region of interest" description="Disordered" evidence="1">
    <location>
        <begin position="389"/>
        <end position="496"/>
    </location>
</feature>
<accession>Q19YU8</accession>
<dbReference type="Proteomes" id="UP000000907">
    <property type="component" value="Segment"/>
</dbReference>
<reference evidence="4 5" key="2">
    <citation type="journal article" date="2006" name="PLoS Genet.">
        <title>Exploring the mycobacteriophage metaproteome: phage genomics as an educational platform.</title>
        <authorList>
            <person name="Hatfull G.F."/>
            <person name="Pedulla M.L."/>
            <person name="Jacobs-Sera D."/>
            <person name="Cichon P.M."/>
            <person name="Foley A."/>
            <person name="Ford M.E."/>
            <person name="Gonda R.M."/>
            <person name="Houtz J.M."/>
            <person name="Hryckowian A.J."/>
            <person name="Kelchner V.A."/>
            <person name="Namburi S."/>
            <person name="Pajcini K.V."/>
            <person name="Popovich M.G."/>
            <person name="Schleicher D.T."/>
            <person name="Simanek B.Z."/>
            <person name="Smith A.L."/>
            <person name="Zdanowicz G.M."/>
            <person name="Kumar V."/>
            <person name="Peebles C.L."/>
            <person name="Jacobs W.R.Jr."/>
            <person name="Lawrence J.G."/>
            <person name="Hendrix R.W."/>
        </authorList>
    </citation>
    <scope>NUCLEOTIDE SEQUENCE [LARGE SCALE GENOMIC DNA]</scope>
</reference>
<dbReference type="InterPro" id="IPR003593">
    <property type="entry name" value="AAA+_ATPase"/>
</dbReference>
<evidence type="ECO:0000259" key="2">
    <source>
        <dbReference type="SMART" id="SM00382"/>
    </source>
</evidence>
<dbReference type="Pfam" id="PF09250">
    <property type="entry name" value="Prim-Pol"/>
    <property type="match status" value="1"/>
</dbReference>
<dbReference type="SMART" id="SM00943">
    <property type="entry name" value="Prim-Pol"/>
    <property type="match status" value="1"/>
</dbReference>
<organism evidence="4 5">
    <name type="scientific">Mycobacterium phage Pipefish</name>
    <dbReference type="NCBI Taxonomy" id="373413"/>
    <lineage>
        <taxon>Viruses</taxon>
        <taxon>Duplodnaviria</taxon>
        <taxon>Heunggongvirae</taxon>
        <taxon>Uroviricota</taxon>
        <taxon>Caudoviricetes</taxon>
        <taxon>Bclasvirinae</taxon>
        <taxon>Pipefishvirus</taxon>
        <taxon>Pipefishvirus pipefish</taxon>
    </lineage>
</organism>
<feature type="compositionally biased region" description="Acidic residues" evidence="1">
    <location>
        <begin position="481"/>
        <end position="492"/>
    </location>
</feature>